<gene>
    <name evidence="1" type="ORF">WKV53_18120</name>
</gene>
<name>A0ABU9AXE2_9BACT</name>
<dbReference type="EMBL" id="JBBUKT010000007">
    <property type="protein sequence ID" value="MEK7952434.1"/>
    <property type="molecule type" value="Genomic_DNA"/>
</dbReference>
<protein>
    <submittedName>
        <fullName evidence="1">Uncharacterized protein</fullName>
    </submittedName>
</protein>
<reference evidence="1 2" key="1">
    <citation type="submission" date="2024-04" db="EMBL/GenBank/DDBJ databases">
        <title>Luteolibacter sp. isolated from soil.</title>
        <authorList>
            <person name="An J."/>
        </authorList>
    </citation>
    <scope>NUCLEOTIDE SEQUENCE [LARGE SCALE GENOMIC DNA]</scope>
    <source>
        <strain evidence="1 2">Y139</strain>
    </source>
</reference>
<evidence type="ECO:0000313" key="1">
    <source>
        <dbReference type="EMBL" id="MEK7952434.1"/>
    </source>
</evidence>
<comment type="caution">
    <text evidence="1">The sequence shown here is derived from an EMBL/GenBank/DDBJ whole genome shotgun (WGS) entry which is preliminary data.</text>
</comment>
<organism evidence="1 2">
    <name type="scientific">Luteolibacter soli</name>
    <dbReference type="NCBI Taxonomy" id="3135280"/>
    <lineage>
        <taxon>Bacteria</taxon>
        <taxon>Pseudomonadati</taxon>
        <taxon>Verrucomicrobiota</taxon>
        <taxon>Verrucomicrobiia</taxon>
        <taxon>Verrucomicrobiales</taxon>
        <taxon>Verrucomicrobiaceae</taxon>
        <taxon>Luteolibacter</taxon>
    </lineage>
</organism>
<dbReference type="Proteomes" id="UP001371305">
    <property type="component" value="Unassembled WGS sequence"/>
</dbReference>
<dbReference type="RefSeq" id="WP_341406191.1">
    <property type="nucleotide sequence ID" value="NZ_JBBUKT010000007.1"/>
</dbReference>
<evidence type="ECO:0000313" key="2">
    <source>
        <dbReference type="Proteomes" id="UP001371305"/>
    </source>
</evidence>
<keyword evidence="2" id="KW-1185">Reference proteome</keyword>
<proteinExistence type="predicted"/>
<sequence length="736" mass="78607">MKAFRPWFTVLPVTALVLGSCEKKEQAAVPPAPAEAAKAPVAAPAEAPPAAPVVKALTPGERASMLGIVGHLSKDTESAMALYDGKDIVKRLKSLKSWEFIKELAKEEDGTDIEADMAEGAEEAGKFLGQEIFLATGKGTVPQVANLVKLGQRSNYYQMRVMAQAFAAGAKSGDFSGMDSASEQVMMSMAKEIGKEMGIVETAAMPPTLIGVKAQDAEALAMAQQELSNGLDGLMQMLGEAAKPLEFTKGGVAFKGYKLAGSFLAEQMEAGRQEMEQTLEPADVDRLIKAVKTKNLAIAQGALGDYLMLFVGDNEEACPLADKVEDSLAANDAISFVDGYKGKKLAGFLYGDQGIVKAGVVGNFKDMALGIRDGLAGAEGLGDTRELASLLELVGEKEDALVALAKADTVGGLVVLEDGVKFELFGGVDHGAMDSTAAHKLANLGSTDDVLLFGNWVADKEYAKRAGECGEALVETAYAIAEKVAGVKVEDSEEFAQFQQGFALFNEKFRADTIAMWDALSVAGTGLGNETAIVIDLKGSVPPFPGVPQELVDGGRFVRASMISPVTDRAKLKDSWTKVDGSLKNVFKTVSELAGEDIPKQTPMSSKEGDFTTWFVPTAVFGDFVPSVTVSDKWFVASTSKAQALDLAASAEKAAGDRKGAWMELDFDTLRKFTGDWVNQLEKNGEAVLGDKFEKFKEDLPRIKKGLAAFEEFDQLSVYERREGGKLRNTVHFKVR</sequence>
<accession>A0ABU9AXE2</accession>
<dbReference type="PROSITE" id="PS51257">
    <property type="entry name" value="PROKAR_LIPOPROTEIN"/>
    <property type="match status" value="1"/>
</dbReference>